<dbReference type="InterPro" id="IPR029068">
    <property type="entry name" value="Glyas_Bleomycin-R_OHBP_Dase"/>
</dbReference>
<evidence type="ECO:0000313" key="2">
    <source>
        <dbReference type="EMBL" id="GAA1961098.1"/>
    </source>
</evidence>
<dbReference type="Gene3D" id="3.10.180.10">
    <property type="entry name" value="2,3-Dihydroxybiphenyl 1,2-Dioxygenase, domain 1"/>
    <property type="match status" value="1"/>
</dbReference>
<dbReference type="Proteomes" id="UP001499954">
    <property type="component" value="Unassembled WGS sequence"/>
</dbReference>
<dbReference type="EMBL" id="BAAAMK010000008">
    <property type="protein sequence ID" value="GAA1961098.1"/>
    <property type="molecule type" value="Genomic_DNA"/>
</dbReference>
<accession>A0ABN2QZZ0</accession>
<dbReference type="PANTHER" id="PTHR33993">
    <property type="entry name" value="GLYOXALASE-RELATED"/>
    <property type="match status" value="1"/>
</dbReference>
<comment type="caution">
    <text evidence="2">The sequence shown here is derived from an EMBL/GenBank/DDBJ whole genome shotgun (WGS) entry which is preliminary data.</text>
</comment>
<organism evidence="2 3">
    <name type="scientific">Agromyces allii</name>
    <dbReference type="NCBI Taxonomy" id="393607"/>
    <lineage>
        <taxon>Bacteria</taxon>
        <taxon>Bacillati</taxon>
        <taxon>Actinomycetota</taxon>
        <taxon>Actinomycetes</taxon>
        <taxon>Micrococcales</taxon>
        <taxon>Microbacteriaceae</taxon>
        <taxon>Agromyces</taxon>
    </lineage>
</organism>
<feature type="domain" description="VOC" evidence="1">
    <location>
        <begin position="4"/>
        <end position="132"/>
    </location>
</feature>
<dbReference type="SUPFAM" id="SSF54593">
    <property type="entry name" value="Glyoxalase/Bleomycin resistance protein/Dihydroxybiphenyl dioxygenase"/>
    <property type="match status" value="1"/>
</dbReference>
<evidence type="ECO:0000259" key="1">
    <source>
        <dbReference type="PROSITE" id="PS51819"/>
    </source>
</evidence>
<keyword evidence="3" id="KW-1185">Reference proteome</keyword>
<protein>
    <submittedName>
        <fullName evidence="2">VOC family protein</fullName>
    </submittedName>
</protein>
<proteinExistence type="predicted"/>
<dbReference type="Pfam" id="PF00903">
    <property type="entry name" value="Glyoxalase"/>
    <property type="match status" value="1"/>
</dbReference>
<sequence length="146" mass="15253">MASLVVHFEIHASEPQKLIDFYSELLGWRFTQFGDIPYWSIDTGEGAIGNAAGEPGLGINGGLTQRMGPQPEVGAPVTGADIVIGVEDIDAVFAKGLELGAIEALPLDDMQGIGRVGYLLDPDHNVFGLISPILSDGTNTMGGGSD</sequence>
<gene>
    <name evidence="2" type="ORF">GCM10009717_29790</name>
</gene>
<reference evidence="2 3" key="1">
    <citation type="journal article" date="2019" name="Int. J. Syst. Evol. Microbiol.">
        <title>The Global Catalogue of Microorganisms (GCM) 10K type strain sequencing project: providing services to taxonomists for standard genome sequencing and annotation.</title>
        <authorList>
            <consortium name="The Broad Institute Genomics Platform"/>
            <consortium name="The Broad Institute Genome Sequencing Center for Infectious Disease"/>
            <person name="Wu L."/>
            <person name="Ma J."/>
        </authorList>
    </citation>
    <scope>NUCLEOTIDE SEQUENCE [LARGE SCALE GENOMIC DNA]</scope>
    <source>
        <strain evidence="2 3">JCM 13584</strain>
    </source>
</reference>
<dbReference type="PROSITE" id="PS51819">
    <property type="entry name" value="VOC"/>
    <property type="match status" value="1"/>
</dbReference>
<name>A0ABN2QZZ0_9MICO</name>
<dbReference type="InterPro" id="IPR037523">
    <property type="entry name" value="VOC_core"/>
</dbReference>
<dbReference type="RefSeq" id="WP_157415400.1">
    <property type="nucleotide sequence ID" value="NZ_BAAAMK010000008.1"/>
</dbReference>
<dbReference type="InterPro" id="IPR052164">
    <property type="entry name" value="Anthracycline_SecMetBiosynth"/>
</dbReference>
<evidence type="ECO:0000313" key="3">
    <source>
        <dbReference type="Proteomes" id="UP001499954"/>
    </source>
</evidence>
<dbReference type="InterPro" id="IPR004360">
    <property type="entry name" value="Glyas_Fos-R_dOase_dom"/>
</dbReference>